<dbReference type="AlphaFoldDB" id="A0A6S7B9Y4"/>
<feature type="compositionally biased region" description="Polar residues" evidence="1">
    <location>
        <begin position="41"/>
        <end position="53"/>
    </location>
</feature>
<feature type="region of interest" description="Disordered" evidence="1">
    <location>
        <begin position="1"/>
        <end position="101"/>
    </location>
</feature>
<dbReference type="EMBL" id="CADIKM010000017">
    <property type="protein sequence ID" value="CAB3793133.1"/>
    <property type="molecule type" value="Genomic_DNA"/>
</dbReference>
<protein>
    <recommendedName>
        <fullName evidence="4">DUF3331 domain-containing protein</fullName>
    </recommendedName>
</protein>
<evidence type="ECO:0000256" key="1">
    <source>
        <dbReference type="SAM" id="MobiDB-lite"/>
    </source>
</evidence>
<evidence type="ECO:0000313" key="2">
    <source>
        <dbReference type="EMBL" id="CAB3793133.1"/>
    </source>
</evidence>
<proteinExistence type="predicted"/>
<feature type="compositionally biased region" description="Polar residues" evidence="1">
    <location>
        <begin position="77"/>
        <end position="89"/>
    </location>
</feature>
<keyword evidence="3" id="KW-1185">Reference proteome</keyword>
<name>A0A6S7B9Y4_9BURK</name>
<feature type="compositionally biased region" description="Polar residues" evidence="1">
    <location>
        <begin position="1"/>
        <end position="21"/>
    </location>
</feature>
<accession>A0A6S7B9Y4</accession>
<evidence type="ECO:0000313" key="3">
    <source>
        <dbReference type="Proteomes" id="UP000494115"/>
    </source>
</evidence>
<dbReference type="InterPro" id="IPR021769">
    <property type="entry name" value="DUF3331"/>
</dbReference>
<gene>
    <name evidence="2" type="ORF">LMG28138_03469</name>
</gene>
<dbReference type="Pfam" id="PF11811">
    <property type="entry name" value="DUF3331"/>
    <property type="match status" value="1"/>
</dbReference>
<dbReference type="Proteomes" id="UP000494115">
    <property type="component" value="Unassembled WGS sequence"/>
</dbReference>
<reference evidence="2 3" key="1">
    <citation type="submission" date="2020-04" db="EMBL/GenBank/DDBJ databases">
        <authorList>
            <person name="De Canck E."/>
        </authorList>
    </citation>
    <scope>NUCLEOTIDE SEQUENCE [LARGE SCALE GENOMIC DNA]</scope>
    <source>
        <strain evidence="2 3">LMG 28138</strain>
    </source>
</reference>
<evidence type="ECO:0008006" key="4">
    <source>
        <dbReference type="Google" id="ProtNLM"/>
    </source>
</evidence>
<organism evidence="2 3">
    <name type="scientific">Pararobbsia alpina</name>
    <dbReference type="NCBI Taxonomy" id="621374"/>
    <lineage>
        <taxon>Bacteria</taxon>
        <taxon>Pseudomonadati</taxon>
        <taxon>Pseudomonadota</taxon>
        <taxon>Betaproteobacteria</taxon>
        <taxon>Burkholderiales</taxon>
        <taxon>Burkholderiaceae</taxon>
        <taxon>Pararobbsia</taxon>
    </lineage>
</organism>
<dbReference type="RefSeq" id="WP_175105990.1">
    <property type="nucleotide sequence ID" value="NZ_CADIKM010000017.1"/>
</dbReference>
<sequence>MLKAESNTTSDILSENGSYPTSVVPALPSGHHSSPHPAGRSVQSKSAYGTSSPKGPDPWATTLAAIRQFSSPPHPVRNSQDLPGRSTTAGVPLRPRGTDGSDARTFTVTVLEELPNSLFAVRWVDPTLCNYEEQIWSPCCAVAPGRCALSGQQIKLGDSVYRPRTRGRIVPLNRDAMIMASEMVKVRTIV</sequence>